<dbReference type="InterPro" id="IPR050111">
    <property type="entry name" value="C-type_lectin/snaclec_domain"/>
</dbReference>
<dbReference type="InterPro" id="IPR016187">
    <property type="entry name" value="CTDL_fold"/>
</dbReference>
<dbReference type="SUPFAM" id="SSF56436">
    <property type="entry name" value="C-type lectin-like"/>
    <property type="match status" value="2"/>
</dbReference>
<dbReference type="Pfam" id="PF00059">
    <property type="entry name" value="Lectin_C"/>
    <property type="match status" value="1"/>
</dbReference>
<dbReference type="PANTHER" id="PTHR22803">
    <property type="entry name" value="MANNOSE, PHOSPHOLIPASE, LECTIN RECEPTOR RELATED"/>
    <property type="match status" value="1"/>
</dbReference>
<name>A0A7D9ISH5_PARCT</name>
<dbReference type="InterPro" id="IPR016186">
    <property type="entry name" value="C-type_lectin-like/link_sf"/>
</dbReference>
<dbReference type="InterPro" id="IPR001304">
    <property type="entry name" value="C-type_lectin-like"/>
</dbReference>
<dbReference type="AlphaFoldDB" id="A0A7D9ISH5"/>
<dbReference type="Gene3D" id="3.10.100.10">
    <property type="entry name" value="Mannose-Binding Protein A, subunit A"/>
    <property type="match status" value="2"/>
</dbReference>
<gene>
    <name evidence="1" type="ORF">PACLA_8A074682</name>
</gene>
<dbReference type="CDD" id="cd00037">
    <property type="entry name" value="CLECT"/>
    <property type="match status" value="1"/>
</dbReference>
<evidence type="ECO:0000313" key="2">
    <source>
        <dbReference type="Proteomes" id="UP001152795"/>
    </source>
</evidence>
<comment type="caution">
    <text evidence="1">The sequence shown here is derived from an EMBL/GenBank/DDBJ whole genome shotgun (WGS) entry which is preliminary data.</text>
</comment>
<dbReference type="EMBL" id="CACRXK020008040">
    <property type="protein sequence ID" value="CAB4013832.1"/>
    <property type="molecule type" value="Genomic_DNA"/>
</dbReference>
<dbReference type="SMART" id="SM00034">
    <property type="entry name" value="CLECT"/>
    <property type="match status" value="1"/>
</dbReference>
<proteinExistence type="predicted"/>
<dbReference type="PROSITE" id="PS50041">
    <property type="entry name" value="C_TYPE_LECTIN_2"/>
    <property type="match status" value="1"/>
</dbReference>
<sequence length="299" mass="33805">MERAWYSNVCIGLNDLKTKGVYEWSDGSSVSWTNWYVGQPDEGQIDKTCVFMSLIRGKRGWMYWRDQNCSNKYAFVCAYTMERTTQKPATVPTAINEKCNDAGWVTNENSTYCYYYEGSTSGTHWLGADTTCWYKSAKLVSIQSKEENDFVRKLSNNIIRLGLEAKGVFRAATDIAENATSYDGTWSKRGYTANFVVGFVISVETGEVLDFDFESNLRSEYTSAKKYIGEDSPEYAICDGYGNPMEVSGILMVAARIVQNVRVLISDRKSTRNGASRRTRRCLMNLMKSVRLIVQASPS</sequence>
<reference evidence="1" key="1">
    <citation type="submission" date="2020-04" db="EMBL/GenBank/DDBJ databases">
        <authorList>
            <person name="Alioto T."/>
            <person name="Alioto T."/>
            <person name="Gomez Garrido J."/>
        </authorList>
    </citation>
    <scope>NUCLEOTIDE SEQUENCE</scope>
    <source>
        <strain evidence="1">A484AB</strain>
    </source>
</reference>
<accession>A0A7D9ISH5</accession>
<protein>
    <submittedName>
        <fullName evidence="1">Uncharacterized protein</fullName>
    </submittedName>
</protein>
<dbReference type="Proteomes" id="UP001152795">
    <property type="component" value="Unassembled WGS sequence"/>
</dbReference>
<evidence type="ECO:0000313" key="1">
    <source>
        <dbReference type="EMBL" id="CAB4013832.1"/>
    </source>
</evidence>
<organism evidence="1 2">
    <name type="scientific">Paramuricea clavata</name>
    <name type="common">Red gorgonian</name>
    <name type="synonym">Violescent sea-whip</name>
    <dbReference type="NCBI Taxonomy" id="317549"/>
    <lineage>
        <taxon>Eukaryota</taxon>
        <taxon>Metazoa</taxon>
        <taxon>Cnidaria</taxon>
        <taxon>Anthozoa</taxon>
        <taxon>Octocorallia</taxon>
        <taxon>Malacalcyonacea</taxon>
        <taxon>Plexauridae</taxon>
        <taxon>Paramuricea</taxon>
    </lineage>
</organism>
<keyword evidence="2" id="KW-1185">Reference proteome</keyword>
<dbReference type="OrthoDB" id="441660at2759"/>